<dbReference type="Proteomes" id="UP001153269">
    <property type="component" value="Unassembled WGS sequence"/>
</dbReference>
<feature type="region of interest" description="Disordered" evidence="1">
    <location>
        <begin position="28"/>
        <end position="145"/>
    </location>
</feature>
<evidence type="ECO:0000313" key="3">
    <source>
        <dbReference type="Proteomes" id="UP001153269"/>
    </source>
</evidence>
<dbReference type="AlphaFoldDB" id="A0A9N7VGF0"/>
<comment type="caution">
    <text evidence="2">The sequence shown here is derived from an EMBL/GenBank/DDBJ whole genome shotgun (WGS) entry which is preliminary data.</text>
</comment>
<evidence type="ECO:0000256" key="1">
    <source>
        <dbReference type="SAM" id="MobiDB-lite"/>
    </source>
</evidence>
<protein>
    <submittedName>
        <fullName evidence="2">Uncharacterized protein</fullName>
    </submittedName>
</protein>
<organism evidence="2 3">
    <name type="scientific">Pleuronectes platessa</name>
    <name type="common">European plaice</name>
    <dbReference type="NCBI Taxonomy" id="8262"/>
    <lineage>
        <taxon>Eukaryota</taxon>
        <taxon>Metazoa</taxon>
        <taxon>Chordata</taxon>
        <taxon>Craniata</taxon>
        <taxon>Vertebrata</taxon>
        <taxon>Euteleostomi</taxon>
        <taxon>Actinopterygii</taxon>
        <taxon>Neopterygii</taxon>
        <taxon>Teleostei</taxon>
        <taxon>Neoteleostei</taxon>
        <taxon>Acanthomorphata</taxon>
        <taxon>Carangaria</taxon>
        <taxon>Pleuronectiformes</taxon>
        <taxon>Pleuronectoidei</taxon>
        <taxon>Pleuronectidae</taxon>
        <taxon>Pleuronectes</taxon>
    </lineage>
</organism>
<evidence type="ECO:0000313" key="2">
    <source>
        <dbReference type="EMBL" id="CAB1447887.1"/>
    </source>
</evidence>
<accession>A0A9N7VGF0</accession>
<reference evidence="2" key="1">
    <citation type="submission" date="2020-03" db="EMBL/GenBank/DDBJ databases">
        <authorList>
            <person name="Weist P."/>
        </authorList>
    </citation>
    <scope>NUCLEOTIDE SEQUENCE</scope>
</reference>
<dbReference type="EMBL" id="CADEAL010003959">
    <property type="protein sequence ID" value="CAB1447887.1"/>
    <property type="molecule type" value="Genomic_DNA"/>
</dbReference>
<name>A0A9N7VGF0_PLEPL</name>
<sequence length="145" mass="15481">MSPRSRALFCLHIDLSAGPIRRRVIDDSLSQSGSAGGRGQYAETKGGRGYTSDGFAVVDKEISLPPPPPPRSLCAQSHKHHGDIETDMSLLDERGISVTQAPKLPPREPPGGWSQSKKNIGQEVHQDISPADSDSAGDRRLASSS</sequence>
<feature type="compositionally biased region" description="Basic and acidic residues" evidence="1">
    <location>
        <begin position="136"/>
        <end position="145"/>
    </location>
</feature>
<gene>
    <name evidence="2" type="ORF">PLEPLA_LOCUS35555</name>
</gene>
<keyword evidence="3" id="KW-1185">Reference proteome</keyword>
<proteinExistence type="predicted"/>